<feature type="signal peptide" evidence="1">
    <location>
        <begin position="1"/>
        <end position="21"/>
    </location>
</feature>
<dbReference type="Gene3D" id="2.120.10.30">
    <property type="entry name" value="TolB, C-terminal domain"/>
    <property type="match status" value="1"/>
</dbReference>
<name>A0ABQ0T8N6_9BACL</name>
<sequence>MMWKKWVVCVLTLILSIAVMACEAIPAKESLPAQQTFPYRMEVLADQLDVPWAMDIASDGRILFTERPGRVRVIQSGKLLPEPLISFPAPFISEGEGGLLGLVLDPDFANNQYLYVYHTYKEGDATFNRVLRLREVNNAAQIDKVLLDKIPGSSIHNGGRIKIGPDQRLYITTGDAHEPMLAQDQTSLAGKILRINLDGTIPADNPFSGSPVYSYGHRNPQGIAWYPDTGILYSSEHGQTAHDEINRIEPGANYGWPIISGEQQKEGMKTPLLQSGDTTWAPSGMTFVSRGPWKGQLLVANLRGQQLQKISLDVSRPDTVLEAATLFQDEFGRLRDVVEGKDGTIYLLTNNRDGRGNPREGDDKIIRLVPIQP</sequence>
<gene>
    <name evidence="3" type="ORF">BFO01nite_37820</name>
</gene>
<comment type="caution">
    <text evidence="3">The sequence shown here is derived from an EMBL/GenBank/DDBJ whole genome shotgun (WGS) entry which is preliminary data.</text>
</comment>
<dbReference type="Pfam" id="PF07995">
    <property type="entry name" value="GSDH"/>
    <property type="match status" value="1"/>
</dbReference>
<reference evidence="3 4" key="1">
    <citation type="submission" date="2019-06" db="EMBL/GenBank/DDBJ databases">
        <title>Whole genome shotgun sequence of Brevibacillus formosus NBRC 15716.</title>
        <authorList>
            <person name="Hosoyama A."/>
            <person name="Uohara A."/>
            <person name="Ohji S."/>
            <person name="Ichikawa N."/>
        </authorList>
    </citation>
    <scope>NUCLEOTIDE SEQUENCE [LARGE SCALE GENOMIC DNA]</scope>
    <source>
        <strain evidence="3 4">NBRC 15716</strain>
    </source>
</reference>
<keyword evidence="1" id="KW-0732">Signal</keyword>
<dbReference type="InterPro" id="IPR012938">
    <property type="entry name" value="Glc/Sorbosone_DH"/>
</dbReference>
<feature type="chain" id="PRO_5046456301" evidence="1">
    <location>
        <begin position="22"/>
        <end position="373"/>
    </location>
</feature>
<keyword evidence="4" id="KW-1185">Reference proteome</keyword>
<dbReference type="InterPro" id="IPR011041">
    <property type="entry name" value="Quinoprot_gluc/sorb_DH_b-prop"/>
</dbReference>
<protein>
    <submittedName>
        <fullName evidence="3">Glucose sorbosone dehydrogenase</fullName>
    </submittedName>
</protein>
<evidence type="ECO:0000259" key="2">
    <source>
        <dbReference type="Pfam" id="PF07995"/>
    </source>
</evidence>
<dbReference type="InterPro" id="IPR011042">
    <property type="entry name" value="6-blade_b-propeller_TolB-like"/>
</dbReference>
<dbReference type="PROSITE" id="PS51257">
    <property type="entry name" value="PROKAR_LIPOPROTEIN"/>
    <property type="match status" value="1"/>
</dbReference>
<dbReference type="SUPFAM" id="SSF50952">
    <property type="entry name" value="Soluble quinoprotein glucose dehydrogenase"/>
    <property type="match status" value="1"/>
</dbReference>
<proteinExistence type="predicted"/>
<feature type="domain" description="Glucose/Sorbosone dehydrogenase" evidence="2">
    <location>
        <begin position="48"/>
        <end position="355"/>
    </location>
</feature>
<evidence type="ECO:0000313" key="4">
    <source>
        <dbReference type="Proteomes" id="UP000319498"/>
    </source>
</evidence>
<evidence type="ECO:0000313" key="3">
    <source>
        <dbReference type="EMBL" id="GED59650.1"/>
    </source>
</evidence>
<accession>A0ABQ0T8N6</accession>
<organism evidence="3 4">
    <name type="scientific">Brevibacillus formosus</name>
    <dbReference type="NCBI Taxonomy" id="54913"/>
    <lineage>
        <taxon>Bacteria</taxon>
        <taxon>Bacillati</taxon>
        <taxon>Bacillota</taxon>
        <taxon>Bacilli</taxon>
        <taxon>Bacillales</taxon>
        <taxon>Paenibacillaceae</taxon>
        <taxon>Brevibacillus</taxon>
    </lineage>
</organism>
<evidence type="ECO:0000256" key="1">
    <source>
        <dbReference type="SAM" id="SignalP"/>
    </source>
</evidence>
<dbReference type="EMBL" id="BJOL01000022">
    <property type="protein sequence ID" value="GED59650.1"/>
    <property type="molecule type" value="Genomic_DNA"/>
</dbReference>
<dbReference type="PANTHER" id="PTHR19328:SF13">
    <property type="entry name" value="HIPL1 PROTEIN"/>
    <property type="match status" value="1"/>
</dbReference>
<dbReference type="Proteomes" id="UP000319498">
    <property type="component" value="Unassembled WGS sequence"/>
</dbReference>
<dbReference type="PANTHER" id="PTHR19328">
    <property type="entry name" value="HEDGEHOG-INTERACTING PROTEIN"/>
    <property type="match status" value="1"/>
</dbReference>